<comment type="caution">
    <text evidence="2">The sequence shown here is derived from an EMBL/GenBank/DDBJ whole genome shotgun (WGS) entry which is preliminary data.</text>
</comment>
<dbReference type="AlphaFoldDB" id="A0A8H7XTD0"/>
<sequence>MGFFSSRKAEDNDSYQVAIGLGGTTTEKASVVQVIRSRFYGKKGKEREDQPISYLSGVAAAQALSPPHIPVASTPLPSSPLRREAAPERSRAYEDRALPPTPSSTKNRSNGKTVSTLGIRTDDSIASSSHKQAENSGSPTSLSPRKNTDPVTATLAQRLNELALANSEGLLNDDEYRLLRQNLFERFASSTAVPIETPVVPVSPARPRLKKNGTAPSVRPLSNFQVETRPASISSKTSATSGVGSLFRRATGRRSNDTSDAASVWSASSNTSFFKLPRALSKKSSNSSLQTNTSRMQSDSISISSPRRNGSVRDHQMSTAPRSAAGSIRRMAAPPSSFNNRAVGQDNRITNSIYNVFDEEHLTTVKDIMQEILNVEAECKRLMDAFNGLEVTTLAKSQRRQHPVRPALKPDSGSNGNAESHWGVESDSRSQRRINIADDTISMRSGTSSVAPSLARSAYSNRKARTKVTPMNSPIGVITTNSRPGSLHRKNSASSVSSERRAGKAGAAPPMPALPSSMSHGHFKGANNSNISLVRSTGNPPMNTVHEDDKSSTGHTLRMDAEEYETELEDIRARREEVSQRYEARLEYLRAKLKGAQLHEKLMRK</sequence>
<accession>A0A8H7XTD0</accession>
<dbReference type="OrthoDB" id="3367070at2759"/>
<feature type="compositionally biased region" description="Basic and acidic residues" evidence="1">
    <location>
        <begin position="81"/>
        <end position="97"/>
    </location>
</feature>
<gene>
    <name evidence="2" type="ORF">JR316_010054</name>
</gene>
<evidence type="ECO:0000256" key="1">
    <source>
        <dbReference type="SAM" id="MobiDB-lite"/>
    </source>
</evidence>
<feature type="compositionally biased region" description="Polar residues" evidence="1">
    <location>
        <begin position="103"/>
        <end position="149"/>
    </location>
</feature>
<feature type="region of interest" description="Disordered" evidence="1">
    <location>
        <begin position="228"/>
        <end position="262"/>
    </location>
</feature>
<dbReference type="EMBL" id="JAFIQS010000010">
    <property type="protein sequence ID" value="KAG5165358.1"/>
    <property type="molecule type" value="Genomic_DNA"/>
</dbReference>
<feature type="region of interest" description="Disordered" evidence="1">
    <location>
        <begin position="395"/>
        <end position="511"/>
    </location>
</feature>
<feature type="compositionally biased region" description="Polar residues" evidence="1">
    <location>
        <begin position="228"/>
        <end position="243"/>
    </location>
</feature>
<feature type="region of interest" description="Disordered" evidence="1">
    <location>
        <begin position="69"/>
        <end position="149"/>
    </location>
</feature>
<organism evidence="2">
    <name type="scientific">Psilocybe cubensis</name>
    <name type="common">Psychedelic mushroom</name>
    <name type="synonym">Stropharia cubensis</name>
    <dbReference type="NCBI Taxonomy" id="181762"/>
    <lineage>
        <taxon>Eukaryota</taxon>
        <taxon>Fungi</taxon>
        <taxon>Dikarya</taxon>
        <taxon>Basidiomycota</taxon>
        <taxon>Agaricomycotina</taxon>
        <taxon>Agaricomycetes</taxon>
        <taxon>Agaricomycetidae</taxon>
        <taxon>Agaricales</taxon>
        <taxon>Agaricineae</taxon>
        <taxon>Strophariaceae</taxon>
        <taxon>Psilocybe</taxon>
    </lineage>
</organism>
<reference evidence="2" key="1">
    <citation type="submission" date="2021-02" db="EMBL/GenBank/DDBJ databases">
        <title>Psilocybe cubensis genome.</title>
        <authorList>
            <person name="Mckernan K.J."/>
            <person name="Crawford S."/>
            <person name="Trippe A."/>
            <person name="Kane L.T."/>
            <person name="Mclaughlin S."/>
        </authorList>
    </citation>
    <scope>NUCLEOTIDE SEQUENCE [LARGE SCALE GENOMIC DNA]</scope>
    <source>
        <strain evidence="2">MGC-MH-2018</strain>
    </source>
</reference>
<proteinExistence type="predicted"/>
<feature type="compositionally biased region" description="Polar residues" evidence="1">
    <location>
        <begin position="442"/>
        <end position="451"/>
    </location>
</feature>
<protein>
    <submittedName>
        <fullName evidence="2">Uncharacterized protein</fullName>
    </submittedName>
</protein>
<feature type="region of interest" description="Disordered" evidence="1">
    <location>
        <begin position="280"/>
        <end position="329"/>
    </location>
</feature>
<name>A0A8H7XTD0_PSICU</name>
<evidence type="ECO:0000313" key="2">
    <source>
        <dbReference type="EMBL" id="KAG5165358.1"/>
    </source>
</evidence>
<feature type="compositionally biased region" description="Polar residues" evidence="1">
    <location>
        <begin position="282"/>
        <end position="297"/>
    </location>
</feature>